<dbReference type="GO" id="GO:0043138">
    <property type="term" value="F:3'-5' DNA helicase activity"/>
    <property type="evidence" value="ECO:0007669"/>
    <property type="project" value="TreeGrafter"/>
</dbReference>
<dbReference type="EMBL" id="RXIC02000023">
    <property type="protein sequence ID" value="KAB1212822.1"/>
    <property type="molecule type" value="Genomic_DNA"/>
</dbReference>
<protein>
    <submittedName>
        <fullName evidence="1">Uncharacterized protein</fullName>
    </submittedName>
</protein>
<gene>
    <name evidence="1" type="ORF">CJ030_MR5G010122</name>
</gene>
<organism evidence="1 2">
    <name type="scientific">Morella rubra</name>
    <name type="common">Chinese bayberry</name>
    <dbReference type="NCBI Taxonomy" id="262757"/>
    <lineage>
        <taxon>Eukaryota</taxon>
        <taxon>Viridiplantae</taxon>
        <taxon>Streptophyta</taxon>
        <taxon>Embryophyta</taxon>
        <taxon>Tracheophyta</taxon>
        <taxon>Spermatophyta</taxon>
        <taxon>Magnoliopsida</taxon>
        <taxon>eudicotyledons</taxon>
        <taxon>Gunneridae</taxon>
        <taxon>Pentapetalae</taxon>
        <taxon>rosids</taxon>
        <taxon>fabids</taxon>
        <taxon>Fagales</taxon>
        <taxon>Myricaceae</taxon>
        <taxon>Morella</taxon>
    </lineage>
</organism>
<accession>A0A6A1VIT0</accession>
<dbReference type="PANTHER" id="PTHR47957:SF3">
    <property type="entry name" value="ATP-DEPENDENT HELICASE HRQ1"/>
    <property type="match status" value="1"/>
</dbReference>
<reference evidence="1 2" key="1">
    <citation type="journal article" date="2019" name="Plant Biotechnol. J.">
        <title>The red bayberry genome and genetic basis of sex determination.</title>
        <authorList>
            <person name="Jia H.M."/>
            <person name="Jia H.J."/>
            <person name="Cai Q.L."/>
            <person name="Wang Y."/>
            <person name="Zhao H.B."/>
            <person name="Yang W.F."/>
            <person name="Wang G.Y."/>
            <person name="Li Y.H."/>
            <person name="Zhan D.L."/>
            <person name="Shen Y.T."/>
            <person name="Niu Q.F."/>
            <person name="Chang L."/>
            <person name="Qiu J."/>
            <person name="Zhao L."/>
            <person name="Xie H.B."/>
            <person name="Fu W.Y."/>
            <person name="Jin J."/>
            <person name="Li X.W."/>
            <person name="Jiao Y."/>
            <person name="Zhou C.C."/>
            <person name="Tu T."/>
            <person name="Chai C.Y."/>
            <person name="Gao J.L."/>
            <person name="Fan L.J."/>
            <person name="van de Weg E."/>
            <person name="Wang J.Y."/>
            <person name="Gao Z.S."/>
        </authorList>
    </citation>
    <scope>NUCLEOTIDE SEQUENCE [LARGE SCALE GENOMIC DNA]</scope>
    <source>
        <tissue evidence="1">Leaves</tissue>
    </source>
</reference>
<keyword evidence="2" id="KW-1185">Reference proteome</keyword>
<sequence>MPSRSVSIRAIENVRYEVLDQCTDEVLKEIKESKAFFQVGPKSRKYMRVLFYMRQGKTCLVTKLDLSNKIALCKEADLKYYTRTRDYTNVHVNGGNKIPYPRAQIFATHVGEGHVSCGYYFMMHLYSRITFNSEE</sequence>
<name>A0A6A1VIT0_9ROSI</name>
<dbReference type="OrthoDB" id="835439at2759"/>
<comment type="caution">
    <text evidence="1">The sequence shown here is derived from an EMBL/GenBank/DDBJ whole genome shotgun (WGS) entry which is preliminary data.</text>
</comment>
<dbReference type="GO" id="GO:0005634">
    <property type="term" value="C:nucleus"/>
    <property type="evidence" value="ECO:0007669"/>
    <property type="project" value="TreeGrafter"/>
</dbReference>
<proteinExistence type="predicted"/>
<dbReference type="GO" id="GO:0036297">
    <property type="term" value="P:interstrand cross-link repair"/>
    <property type="evidence" value="ECO:0007669"/>
    <property type="project" value="TreeGrafter"/>
</dbReference>
<evidence type="ECO:0000313" key="2">
    <source>
        <dbReference type="Proteomes" id="UP000516437"/>
    </source>
</evidence>
<dbReference type="Proteomes" id="UP000516437">
    <property type="component" value="Chromosome 5"/>
</dbReference>
<dbReference type="GO" id="GO:0006289">
    <property type="term" value="P:nucleotide-excision repair"/>
    <property type="evidence" value="ECO:0007669"/>
    <property type="project" value="TreeGrafter"/>
</dbReference>
<evidence type="ECO:0000313" key="1">
    <source>
        <dbReference type="EMBL" id="KAB1212822.1"/>
    </source>
</evidence>
<dbReference type="PANTHER" id="PTHR47957">
    <property type="entry name" value="ATP-DEPENDENT HELICASE HRQ1"/>
    <property type="match status" value="1"/>
</dbReference>
<dbReference type="AlphaFoldDB" id="A0A6A1VIT0"/>